<accession>A0ABS1VFT5</accession>
<sequence>MRTARLATALAAVAAVATNCAAAPAGARPRRDRAGDLREGEIKLLPAGKGSHKPFGRHRLDWRWNFGEQNTNMAD</sequence>
<reference evidence="2 3" key="1">
    <citation type="submission" date="2021-01" db="EMBL/GenBank/DDBJ databases">
        <title>Actinoplanes sp. nov. LDG1-01 isolated from lichen.</title>
        <authorList>
            <person name="Saeng-In P."/>
            <person name="Phongsopitanun W."/>
            <person name="Kanchanasin P."/>
            <person name="Yuki M."/>
            <person name="Kudo T."/>
            <person name="Ohkuma M."/>
            <person name="Tanasupawat S."/>
        </authorList>
    </citation>
    <scope>NUCLEOTIDE SEQUENCE [LARGE SCALE GENOMIC DNA]</scope>
    <source>
        <strain evidence="2 3">LDG1-01</strain>
    </source>
</reference>
<gene>
    <name evidence="2" type="ORF">JKJ07_04420</name>
</gene>
<keyword evidence="3" id="KW-1185">Reference proteome</keyword>
<dbReference type="RefSeq" id="WP_202989979.1">
    <property type="nucleotide sequence ID" value="NZ_JAENHO010000001.1"/>
</dbReference>
<name>A0ABS1VFT5_9ACTN</name>
<feature type="chain" id="PRO_5046580735" evidence="1">
    <location>
        <begin position="23"/>
        <end position="75"/>
    </location>
</feature>
<proteinExistence type="predicted"/>
<protein>
    <submittedName>
        <fullName evidence="2">Uncharacterized protein</fullName>
    </submittedName>
</protein>
<feature type="signal peptide" evidence="1">
    <location>
        <begin position="1"/>
        <end position="22"/>
    </location>
</feature>
<organism evidence="2 3">
    <name type="scientific">Paractinoplanes lichenicola</name>
    <dbReference type="NCBI Taxonomy" id="2802976"/>
    <lineage>
        <taxon>Bacteria</taxon>
        <taxon>Bacillati</taxon>
        <taxon>Actinomycetota</taxon>
        <taxon>Actinomycetes</taxon>
        <taxon>Micromonosporales</taxon>
        <taxon>Micromonosporaceae</taxon>
        <taxon>Paractinoplanes</taxon>
    </lineage>
</organism>
<dbReference type="Proteomes" id="UP000598996">
    <property type="component" value="Unassembled WGS sequence"/>
</dbReference>
<dbReference type="EMBL" id="JAENHO010000001">
    <property type="protein sequence ID" value="MBL7253549.1"/>
    <property type="molecule type" value="Genomic_DNA"/>
</dbReference>
<evidence type="ECO:0000256" key="1">
    <source>
        <dbReference type="SAM" id="SignalP"/>
    </source>
</evidence>
<keyword evidence="1" id="KW-0732">Signal</keyword>
<evidence type="ECO:0000313" key="2">
    <source>
        <dbReference type="EMBL" id="MBL7253549.1"/>
    </source>
</evidence>
<comment type="caution">
    <text evidence="2">The sequence shown here is derived from an EMBL/GenBank/DDBJ whole genome shotgun (WGS) entry which is preliminary data.</text>
</comment>
<evidence type="ECO:0000313" key="3">
    <source>
        <dbReference type="Proteomes" id="UP000598996"/>
    </source>
</evidence>